<dbReference type="SUPFAM" id="SSF48371">
    <property type="entry name" value="ARM repeat"/>
    <property type="match status" value="1"/>
</dbReference>
<evidence type="ECO:0000313" key="10">
    <source>
        <dbReference type="Proteomes" id="UP000318582"/>
    </source>
</evidence>
<dbReference type="InterPro" id="IPR000571">
    <property type="entry name" value="Znf_CCCH"/>
</dbReference>
<feature type="zinc finger region" description="C3H1-type" evidence="5">
    <location>
        <begin position="302"/>
        <end position="330"/>
    </location>
</feature>
<evidence type="ECO:0000256" key="6">
    <source>
        <dbReference type="SAM" id="MobiDB-lite"/>
    </source>
</evidence>
<feature type="region of interest" description="Disordered" evidence="6">
    <location>
        <begin position="174"/>
        <end position="249"/>
    </location>
</feature>
<dbReference type="Gene3D" id="1.25.40.180">
    <property type="match status" value="1"/>
</dbReference>
<organism evidence="9 10">
    <name type="scientific">Powellomyces hirtus</name>
    <dbReference type="NCBI Taxonomy" id="109895"/>
    <lineage>
        <taxon>Eukaryota</taxon>
        <taxon>Fungi</taxon>
        <taxon>Fungi incertae sedis</taxon>
        <taxon>Chytridiomycota</taxon>
        <taxon>Chytridiomycota incertae sedis</taxon>
        <taxon>Chytridiomycetes</taxon>
        <taxon>Spizellomycetales</taxon>
        <taxon>Powellomycetaceae</taxon>
        <taxon>Powellomyces</taxon>
    </lineage>
</organism>
<accession>A0A507DW73</accession>
<dbReference type="GO" id="GO:0003729">
    <property type="term" value="F:mRNA binding"/>
    <property type="evidence" value="ECO:0007669"/>
    <property type="project" value="InterPro"/>
</dbReference>
<dbReference type="PROSITE" id="PS50103">
    <property type="entry name" value="ZF_C3H1"/>
    <property type="match status" value="2"/>
</dbReference>
<comment type="caution">
    <text evidence="9">The sequence shown here is derived from an EMBL/GenBank/DDBJ whole genome shotgun (WGS) entry which is preliminary data.</text>
</comment>
<dbReference type="GO" id="GO:0008270">
    <property type="term" value="F:zinc ion binding"/>
    <property type="evidence" value="ECO:0007669"/>
    <property type="project" value="UniProtKB-KW"/>
</dbReference>
<dbReference type="Gene3D" id="3.90.79.10">
    <property type="entry name" value="Nucleoside Triphosphate Pyrophosphohydrolase"/>
    <property type="match status" value="1"/>
</dbReference>
<dbReference type="STRING" id="109895.A0A507DW73"/>
<dbReference type="InterPro" id="IPR045877">
    <property type="entry name" value="ZFP36-like"/>
</dbReference>
<dbReference type="InterPro" id="IPR036855">
    <property type="entry name" value="Znf_CCCH_sf"/>
</dbReference>
<dbReference type="SMART" id="SM00356">
    <property type="entry name" value="ZnF_C3H1"/>
    <property type="match status" value="2"/>
</dbReference>
<dbReference type="InterPro" id="IPR016024">
    <property type="entry name" value="ARM-type_fold"/>
</dbReference>
<keyword evidence="2" id="KW-0677">Repeat</keyword>
<dbReference type="GO" id="GO:0051252">
    <property type="term" value="P:regulation of RNA metabolic process"/>
    <property type="evidence" value="ECO:0007669"/>
    <property type="project" value="UniProtKB-ARBA"/>
</dbReference>
<sequence>MESAVGILLYRSRPSIDFLLVNDSYAHKRHWTPPKSKLIGQEDELQCALRVVPDVMGLNVKDIQIEEGFRAEIKYLSGDKPKRCVFFLARLITKNARIEPGGLGGLYINWWSSKQCCNANVCDYLHKAQEKAIYRNMQDIMSQATTFIEQLQARHATIAAENYPIVGMQKLHITRRQGSAGRDSDRSGRSGGSDEESRGMNGGGRRTGPEGRGPPLSASWRDPHTKGSDLYREDDVSRSQRSSAAPSASPLYKTRLCERFEIEGNCPYGSRCTFAHGTAELRERVPTTNDAGEHKDPHSSSFFKTRLCERFVNEGFCQYGRHCHYAHGPSELRERPAPTRENGRDEGHGEPRPIRNGTPPLRKKIESPLHPVTSRREAPTLGLSQPDALAVPTLSSRPRTPMTAPNTPPIAGSHRKDNYSSLKELLANDDKEKPWMHVVHLPENDPAFANMHHPTPRPYSTPSSMAAPHIERTPTFILEEKMTDALSHTLLSGHLPLNDEIKELTRLEFKHDLTKRQVFPILFGALIADGTYESSRIRSRVELFKQVVRSRTDQMALIKAVEKKVSRSGDTVQAKFLVIVKDLYDTDLVEEDVVLNWFDGMHEYPDFKTKIEPFVTWLRTAEEEDD</sequence>
<feature type="compositionally biased region" description="Basic and acidic residues" evidence="6">
    <location>
        <begin position="221"/>
        <end position="238"/>
    </location>
</feature>
<evidence type="ECO:0000259" key="8">
    <source>
        <dbReference type="PROSITE" id="PS51363"/>
    </source>
</evidence>
<dbReference type="Pfam" id="PF02020">
    <property type="entry name" value="W2"/>
    <property type="match status" value="1"/>
</dbReference>
<feature type="domain" description="C3H1-type" evidence="7">
    <location>
        <begin position="251"/>
        <end position="279"/>
    </location>
</feature>
<dbReference type="SUPFAM" id="SSF55811">
    <property type="entry name" value="Nudix"/>
    <property type="match status" value="1"/>
</dbReference>
<gene>
    <name evidence="9" type="ORF">PhCBS80983_g05515</name>
</gene>
<feature type="compositionally biased region" description="Basic and acidic residues" evidence="6">
    <location>
        <begin position="330"/>
        <end position="353"/>
    </location>
</feature>
<dbReference type="SMART" id="SM00515">
    <property type="entry name" value="eIF5C"/>
    <property type="match status" value="1"/>
</dbReference>
<evidence type="ECO:0000256" key="5">
    <source>
        <dbReference type="PROSITE-ProRule" id="PRU00723"/>
    </source>
</evidence>
<feature type="region of interest" description="Disordered" evidence="6">
    <location>
        <begin position="328"/>
        <end position="416"/>
    </location>
</feature>
<keyword evidence="4 5" id="KW-0862">Zinc</keyword>
<evidence type="ECO:0000256" key="3">
    <source>
        <dbReference type="ARBA" id="ARBA00022771"/>
    </source>
</evidence>
<keyword evidence="3 5" id="KW-0863">Zinc-finger</keyword>
<reference evidence="9 10" key="1">
    <citation type="journal article" date="2019" name="Sci. Rep.">
        <title>Comparative genomics of chytrid fungi reveal insights into the obligate biotrophic and pathogenic lifestyle of Synchytrium endobioticum.</title>
        <authorList>
            <person name="van de Vossenberg B.T.L.H."/>
            <person name="Warris S."/>
            <person name="Nguyen H.D.T."/>
            <person name="van Gent-Pelzer M.P.E."/>
            <person name="Joly D.L."/>
            <person name="van de Geest H.C."/>
            <person name="Bonants P.J.M."/>
            <person name="Smith D.S."/>
            <person name="Levesque C.A."/>
            <person name="van der Lee T.A.J."/>
        </authorList>
    </citation>
    <scope>NUCLEOTIDE SEQUENCE [LARGE SCALE GENOMIC DNA]</scope>
    <source>
        <strain evidence="9 10">CBS 809.83</strain>
    </source>
</reference>
<dbReference type="PROSITE" id="PS51363">
    <property type="entry name" value="W2"/>
    <property type="match status" value="1"/>
</dbReference>
<evidence type="ECO:0000313" key="9">
    <source>
        <dbReference type="EMBL" id="TPX55208.1"/>
    </source>
</evidence>
<dbReference type="PANTHER" id="PTHR12547">
    <property type="entry name" value="CCCH ZINC FINGER/TIS11-RELATED"/>
    <property type="match status" value="1"/>
</dbReference>
<evidence type="ECO:0000259" key="7">
    <source>
        <dbReference type="PROSITE" id="PS50103"/>
    </source>
</evidence>
<keyword evidence="10" id="KW-1185">Reference proteome</keyword>
<evidence type="ECO:0000256" key="1">
    <source>
        <dbReference type="ARBA" id="ARBA00022723"/>
    </source>
</evidence>
<dbReference type="Gene3D" id="4.10.1000.10">
    <property type="entry name" value="Zinc finger, CCCH-type"/>
    <property type="match status" value="2"/>
</dbReference>
<dbReference type="FunFam" id="4.10.1000.10:FF:000001">
    <property type="entry name" value="zinc finger CCCH domain-containing protein 15-like"/>
    <property type="match status" value="1"/>
</dbReference>
<dbReference type="FunFam" id="4.10.1000.10:FF:000003">
    <property type="entry name" value="Zinc finger CCCH domain-containing protein"/>
    <property type="match status" value="1"/>
</dbReference>
<dbReference type="AlphaFoldDB" id="A0A507DW73"/>
<evidence type="ECO:0000256" key="2">
    <source>
        <dbReference type="ARBA" id="ARBA00022737"/>
    </source>
</evidence>
<evidence type="ECO:0008006" key="11">
    <source>
        <dbReference type="Google" id="ProtNLM"/>
    </source>
</evidence>
<feature type="zinc finger region" description="C3H1-type" evidence="5">
    <location>
        <begin position="251"/>
        <end position="279"/>
    </location>
</feature>
<dbReference type="SUPFAM" id="SSF90229">
    <property type="entry name" value="CCCH zinc finger"/>
    <property type="match status" value="2"/>
</dbReference>
<feature type="compositionally biased region" description="Low complexity" evidence="6">
    <location>
        <begin position="239"/>
        <end position="249"/>
    </location>
</feature>
<dbReference type="GO" id="GO:0010468">
    <property type="term" value="P:regulation of gene expression"/>
    <property type="evidence" value="ECO:0007669"/>
    <property type="project" value="UniProtKB-ARBA"/>
</dbReference>
<feature type="domain" description="W2" evidence="8">
    <location>
        <begin position="456"/>
        <end position="626"/>
    </location>
</feature>
<keyword evidence="1 5" id="KW-0479">Metal-binding</keyword>
<protein>
    <recommendedName>
        <fullName evidence="11">C3H1-type domain-containing protein</fullName>
    </recommendedName>
</protein>
<dbReference type="PANTHER" id="PTHR12547:SF18">
    <property type="entry name" value="PROTEIN TIS11"/>
    <property type="match status" value="1"/>
</dbReference>
<evidence type="ECO:0000256" key="4">
    <source>
        <dbReference type="ARBA" id="ARBA00022833"/>
    </source>
</evidence>
<name>A0A507DW73_9FUNG</name>
<dbReference type="InterPro" id="IPR003307">
    <property type="entry name" value="W2_domain"/>
</dbReference>
<feature type="domain" description="C3H1-type" evidence="7">
    <location>
        <begin position="302"/>
        <end position="330"/>
    </location>
</feature>
<dbReference type="InterPro" id="IPR015797">
    <property type="entry name" value="NUDIX_hydrolase-like_dom_sf"/>
</dbReference>
<dbReference type="EMBL" id="QEAQ01000121">
    <property type="protein sequence ID" value="TPX55208.1"/>
    <property type="molecule type" value="Genomic_DNA"/>
</dbReference>
<dbReference type="Proteomes" id="UP000318582">
    <property type="component" value="Unassembled WGS sequence"/>
</dbReference>
<proteinExistence type="predicted"/>
<dbReference type="Pfam" id="PF00642">
    <property type="entry name" value="zf-CCCH"/>
    <property type="match status" value="2"/>
</dbReference>